<name>A0ABU0XAF3_9PSEU</name>
<evidence type="ECO:0000256" key="1">
    <source>
        <dbReference type="SAM" id="Coils"/>
    </source>
</evidence>
<feature type="coiled-coil region" evidence="1">
    <location>
        <begin position="104"/>
        <end position="138"/>
    </location>
</feature>
<gene>
    <name evidence="2" type="ORF">CKY47_35320</name>
</gene>
<dbReference type="EMBL" id="NSDM01000030">
    <property type="protein sequence ID" value="MDQ2589119.1"/>
    <property type="molecule type" value="Genomic_DNA"/>
</dbReference>
<sequence length="708" mass="74745">MAACTPAALVVPALVRNLAELTDADVVYCQPTPRGLAVATSWPRREPGHVLAADLAGLAALPDVAAEPVAGGGGLLVAAPGRGHERDRQALRETAVWVGVAIRLEGLRAARDRAAVRAARLDAELASARERLAEVRDLERRRLVGAITALAGRDFADVRERVERLGDAFTTRAVEELKDGLDGLLDTFRTAVRGVHPAMLPDRGPRAALEELVAVLRRPVRFGGDLGRRVGWEVESGFYHAAAAVLNLVAAENATTPVAVDFARAHGELAVDVTAPGWTAPVERLRADLADDAARLAVLGGRLACTASEGSAHVSIRLPERIGPAPADGAEDGPAHRLRVQVHDLVELGWWAASPGDRDRWAAVADDLGRAPRLAVVGPGRRAVVGALLGGDAVDAGGPVWYAYGQDAVEPRRGAEDRVVVRRRAEVLRGLTVLDVPGAAEQAVARLLAADPGTGAPTADAVLCLAPPTAGFRAELRLGRHRVDVIEPGAVLRPALALVASTLTDERYRALRAGAPEVGRLTGDELRVAVAAARDADSTEDLARVLARESGLVELRRLLAARLLVRADLIAARRGLVSATEAVRALPGGHPMRWEVERVRAAAHEVVELDLLDEVERSAIVPPDLRDRVLRLLGAHGPAAHTRLDLPPGADAQWLGSAARAEAEWWRARGGHPATSSRVREVCEVLVRSCEGLVWDGPPGAPGAPGAV</sequence>
<proteinExistence type="predicted"/>
<reference evidence="2 3" key="1">
    <citation type="submission" date="2017-06" db="EMBL/GenBank/DDBJ databases">
        <title>Cultured bacterium strain Saccharothrix yanglingensis Hhs.015.</title>
        <authorList>
            <person name="Xia Y."/>
        </authorList>
    </citation>
    <scope>NUCLEOTIDE SEQUENCE [LARGE SCALE GENOMIC DNA]</scope>
    <source>
        <strain evidence="2 3">Hhs.015</strain>
    </source>
</reference>
<evidence type="ECO:0000313" key="2">
    <source>
        <dbReference type="EMBL" id="MDQ2589119.1"/>
    </source>
</evidence>
<keyword evidence="3" id="KW-1185">Reference proteome</keyword>
<evidence type="ECO:0000313" key="3">
    <source>
        <dbReference type="Proteomes" id="UP001225605"/>
    </source>
</evidence>
<dbReference type="Proteomes" id="UP001225605">
    <property type="component" value="Unassembled WGS sequence"/>
</dbReference>
<comment type="caution">
    <text evidence="2">The sequence shown here is derived from an EMBL/GenBank/DDBJ whole genome shotgun (WGS) entry which is preliminary data.</text>
</comment>
<accession>A0ABU0XAF3</accession>
<organism evidence="2 3">
    <name type="scientific">Saccharothrix yanglingensis</name>
    <dbReference type="NCBI Taxonomy" id="659496"/>
    <lineage>
        <taxon>Bacteria</taxon>
        <taxon>Bacillati</taxon>
        <taxon>Actinomycetota</taxon>
        <taxon>Actinomycetes</taxon>
        <taxon>Pseudonocardiales</taxon>
        <taxon>Pseudonocardiaceae</taxon>
        <taxon>Saccharothrix</taxon>
    </lineage>
</organism>
<protein>
    <submittedName>
        <fullName evidence="2">Uncharacterized protein</fullName>
    </submittedName>
</protein>
<keyword evidence="1" id="KW-0175">Coiled coil</keyword>